<proteinExistence type="predicted"/>
<reference evidence="4" key="2">
    <citation type="submission" date="2012-11" db="EMBL/GenBank/DDBJ databases">
        <authorList>
            <person name="Kuo A."/>
            <person name="Curtis B.A."/>
            <person name="Tanifuji G."/>
            <person name="Burki F."/>
            <person name="Gruber A."/>
            <person name="Irimia M."/>
            <person name="Maruyama S."/>
            <person name="Arias M.C."/>
            <person name="Ball S.G."/>
            <person name="Gile G.H."/>
            <person name="Hirakawa Y."/>
            <person name="Hopkins J.F."/>
            <person name="Rensing S.A."/>
            <person name="Schmutz J."/>
            <person name="Symeonidi A."/>
            <person name="Elias M."/>
            <person name="Eveleigh R.J."/>
            <person name="Herman E.K."/>
            <person name="Klute M.J."/>
            <person name="Nakayama T."/>
            <person name="Obornik M."/>
            <person name="Reyes-Prieto A."/>
            <person name="Armbrust E.V."/>
            <person name="Aves S.J."/>
            <person name="Beiko R.G."/>
            <person name="Coutinho P."/>
            <person name="Dacks J.B."/>
            <person name="Durnford D.G."/>
            <person name="Fast N.M."/>
            <person name="Green B.R."/>
            <person name="Grisdale C."/>
            <person name="Hempe F."/>
            <person name="Henrissat B."/>
            <person name="Hoppner M.P."/>
            <person name="Ishida K.-I."/>
            <person name="Kim E."/>
            <person name="Koreny L."/>
            <person name="Kroth P.G."/>
            <person name="Liu Y."/>
            <person name="Malik S.-B."/>
            <person name="Maier U.G."/>
            <person name="McRose D."/>
            <person name="Mock T."/>
            <person name="Neilson J.A."/>
            <person name="Onodera N.T."/>
            <person name="Poole A.M."/>
            <person name="Pritham E.J."/>
            <person name="Richards T.A."/>
            <person name="Rocap G."/>
            <person name="Roy S.W."/>
            <person name="Sarai C."/>
            <person name="Schaack S."/>
            <person name="Shirato S."/>
            <person name="Slamovits C.H."/>
            <person name="Spencer D.F."/>
            <person name="Suzuki S."/>
            <person name="Worden A.Z."/>
            <person name="Zauner S."/>
            <person name="Barry K."/>
            <person name="Bell C."/>
            <person name="Bharti A.K."/>
            <person name="Crow J.A."/>
            <person name="Grimwood J."/>
            <person name="Kramer R."/>
            <person name="Lindquist E."/>
            <person name="Lucas S."/>
            <person name="Salamov A."/>
            <person name="McFadden G.I."/>
            <person name="Lane C.E."/>
            <person name="Keeling P.J."/>
            <person name="Gray M.W."/>
            <person name="Grigoriev I.V."/>
            <person name="Archibald J.M."/>
        </authorList>
    </citation>
    <scope>NUCLEOTIDE SEQUENCE</scope>
    <source>
        <strain evidence="4">CCMP2712</strain>
    </source>
</reference>
<protein>
    <submittedName>
        <fullName evidence="2 3">Uncharacterized protein</fullName>
    </submittedName>
</protein>
<dbReference type="PANTHER" id="PTHR35757">
    <property type="entry name" value="THERMOSOME SUBUNIT GAMMA"/>
    <property type="match status" value="1"/>
</dbReference>
<feature type="signal peptide" evidence="1">
    <location>
        <begin position="1"/>
        <end position="16"/>
    </location>
</feature>
<evidence type="ECO:0000256" key="1">
    <source>
        <dbReference type="SAM" id="SignalP"/>
    </source>
</evidence>
<dbReference type="HOGENOM" id="CLU_574214_0_0_1"/>
<dbReference type="EnsemblProtists" id="EKX50797">
    <property type="protein sequence ID" value="EKX50797"/>
    <property type="gene ID" value="GUITHDRAFT_103387"/>
</dbReference>
<keyword evidence="1" id="KW-0732">Signal</keyword>
<dbReference type="KEGG" id="gtt:GUITHDRAFT_103387"/>
<evidence type="ECO:0000313" key="4">
    <source>
        <dbReference type="Proteomes" id="UP000011087"/>
    </source>
</evidence>
<sequence length="476" mass="53929">MVFQLLLLSIIVETDSFLVPTTSTTWARRRGTCSSVRNPLRHGIDRRAGSSPLVASATREPELPFLRLNFVGNHRAVLQSARYELESSENGKNKVVLEPVLHMADDSFYKNIQERLQKFDMVLLELVASKEDCDEGQDGFRRLNKRPSSNTSQRQLASNLGLVHQLEVLDMRTSDKWIIADLDQETMSILHKATFKELESRFLQGIQGTIFVQAAKNAARDALSSWYVKGGKEEFQPESETLREFLEFFRLAAFLLPCPELVRLLVDWTWLNSGSLSLGTLAHVLELALSGKFIESRKLSFAQRIANSQQNHDTGVYEVMINCRNQAALDCLDRVHSSGHSNAALVFGPLHMPDMLNGLMAKNFSLLTEAVWHDAWTVELPANKIRTALFLMVFSLSGFLDFHDVWTSCLSRFDCYLYGSNEVVLSAWPGTDLLIPTREYLQCPQGNLSLLAFRDFALYLLRHVILYWMLSSSLMA</sequence>
<dbReference type="AlphaFoldDB" id="L1JQU4"/>
<dbReference type="OrthoDB" id="45571at2759"/>
<accession>L1JQU4</accession>
<dbReference type="RefSeq" id="XP_005837777.1">
    <property type="nucleotide sequence ID" value="XM_005837720.1"/>
</dbReference>
<dbReference type="eggNOG" id="ENOG502QQBM">
    <property type="taxonomic scope" value="Eukaryota"/>
</dbReference>
<reference evidence="3" key="3">
    <citation type="submission" date="2016-03" db="UniProtKB">
        <authorList>
            <consortium name="EnsemblProtists"/>
        </authorList>
    </citation>
    <scope>IDENTIFICATION</scope>
</reference>
<dbReference type="STRING" id="905079.L1JQU4"/>
<evidence type="ECO:0000313" key="2">
    <source>
        <dbReference type="EMBL" id="EKX50797.1"/>
    </source>
</evidence>
<organism evidence="2">
    <name type="scientific">Guillardia theta (strain CCMP2712)</name>
    <name type="common">Cryptophyte</name>
    <dbReference type="NCBI Taxonomy" id="905079"/>
    <lineage>
        <taxon>Eukaryota</taxon>
        <taxon>Cryptophyceae</taxon>
        <taxon>Pyrenomonadales</taxon>
        <taxon>Geminigeraceae</taxon>
        <taxon>Guillardia</taxon>
    </lineage>
</organism>
<dbReference type="Proteomes" id="UP000011087">
    <property type="component" value="Unassembled WGS sequence"/>
</dbReference>
<dbReference type="PaxDb" id="55529-EKX50797"/>
<evidence type="ECO:0000313" key="3">
    <source>
        <dbReference type="EnsemblProtists" id="EKX50797"/>
    </source>
</evidence>
<dbReference type="EMBL" id="JH992977">
    <property type="protein sequence ID" value="EKX50797.1"/>
    <property type="molecule type" value="Genomic_DNA"/>
</dbReference>
<name>L1JQU4_GUITC</name>
<feature type="chain" id="PRO_5008771789" evidence="1">
    <location>
        <begin position="17"/>
        <end position="476"/>
    </location>
</feature>
<keyword evidence="4" id="KW-1185">Reference proteome</keyword>
<dbReference type="GeneID" id="17307452"/>
<reference evidence="2 4" key="1">
    <citation type="journal article" date="2012" name="Nature">
        <title>Algal genomes reveal evolutionary mosaicism and the fate of nucleomorphs.</title>
        <authorList>
            <consortium name="DOE Joint Genome Institute"/>
            <person name="Curtis B.A."/>
            <person name="Tanifuji G."/>
            <person name="Burki F."/>
            <person name="Gruber A."/>
            <person name="Irimia M."/>
            <person name="Maruyama S."/>
            <person name="Arias M.C."/>
            <person name="Ball S.G."/>
            <person name="Gile G.H."/>
            <person name="Hirakawa Y."/>
            <person name="Hopkins J.F."/>
            <person name="Kuo A."/>
            <person name="Rensing S.A."/>
            <person name="Schmutz J."/>
            <person name="Symeonidi A."/>
            <person name="Elias M."/>
            <person name="Eveleigh R.J."/>
            <person name="Herman E.K."/>
            <person name="Klute M.J."/>
            <person name="Nakayama T."/>
            <person name="Obornik M."/>
            <person name="Reyes-Prieto A."/>
            <person name="Armbrust E.V."/>
            <person name="Aves S.J."/>
            <person name="Beiko R.G."/>
            <person name="Coutinho P."/>
            <person name="Dacks J.B."/>
            <person name="Durnford D.G."/>
            <person name="Fast N.M."/>
            <person name="Green B.R."/>
            <person name="Grisdale C.J."/>
            <person name="Hempel F."/>
            <person name="Henrissat B."/>
            <person name="Hoppner M.P."/>
            <person name="Ishida K."/>
            <person name="Kim E."/>
            <person name="Koreny L."/>
            <person name="Kroth P.G."/>
            <person name="Liu Y."/>
            <person name="Malik S.B."/>
            <person name="Maier U.G."/>
            <person name="McRose D."/>
            <person name="Mock T."/>
            <person name="Neilson J.A."/>
            <person name="Onodera N.T."/>
            <person name="Poole A.M."/>
            <person name="Pritham E.J."/>
            <person name="Richards T.A."/>
            <person name="Rocap G."/>
            <person name="Roy S.W."/>
            <person name="Sarai C."/>
            <person name="Schaack S."/>
            <person name="Shirato S."/>
            <person name="Slamovits C.H."/>
            <person name="Spencer D.F."/>
            <person name="Suzuki S."/>
            <person name="Worden A.Z."/>
            <person name="Zauner S."/>
            <person name="Barry K."/>
            <person name="Bell C."/>
            <person name="Bharti A.K."/>
            <person name="Crow J.A."/>
            <person name="Grimwood J."/>
            <person name="Kramer R."/>
            <person name="Lindquist E."/>
            <person name="Lucas S."/>
            <person name="Salamov A."/>
            <person name="McFadden G.I."/>
            <person name="Lane C.E."/>
            <person name="Keeling P.J."/>
            <person name="Gray M.W."/>
            <person name="Grigoriev I.V."/>
            <person name="Archibald J.M."/>
        </authorList>
    </citation>
    <scope>NUCLEOTIDE SEQUENCE</scope>
    <source>
        <strain evidence="2 4">CCMP2712</strain>
    </source>
</reference>
<gene>
    <name evidence="2" type="ORF">GUITHDRAFT_103387</name>
</gene>
<dbReference type="PANTHER" id="PTHR35757:SF1">
    <property type="entry name" value="THERMOSOME SUBUNIT GAMMA"/>
    <property type="match status" value="1"/>
</dbReference>